<gene>
    <name evidence="1" type="ORF">DRT54_22775</name>
</gene>
<name>A0A5U5RWS5_SALNE</name>
<comment type="caution">
    <text evidence="1">The sequence shown here is derived from an EMBL/GenBank/DDBJ whole genome shotgun (WGS) entry which is preliminary data.</text>
</comment>
<dbReference type="EMBL" id="AAHKWI010000050">
    <property type="protein sequence ID" value="EBX3156834.1"/>
    <property type="molecule type" value="Genomic_DNA"/>
</dbReference>
<evidence type="ECO:0000313" key="1">
    <source>
        <dbReference type="EMBL" id="EBX3156834.1"/>
    </source>
</evidence>
<organism evidence="1">
    <name type="scientific">Salmonella newport</name>
    <dbReference type="NCBI Taxonomy" id="108619"/>
    <lineage>
        <taxon>Bacteria</taxon>
        <taxon>Pseudomonadati</taxon>
        <taxon>Pseudomonadota</taxon>
        <taxon>Gammaproteobacteria</taxon>
        <taxon>Enterobacterales</taxon>
        <taxon>Enterobacteriaceae</taxon>
        <taxon>Salmonella</taxon>
    </lineage>
</organism>
<proteinExistence type="predicted"/>
<sequence>MPLEGKYYSLSRFPEDEVWKINAWSVVFELKKKKIEGEIIVSYGTVDFLMNTAPQERMEKYECFEIYEGLKKVANVFLLH</sequence>
<accession>A0A5U5RWS5</accession>
<protein>
    <submittedName>
        <fullName evidence="1">Uncharacterized protein</fullName>
    </submittedName>
</protein>
<dbReference type="AlphaFoldDB" id="A0A5U5RWS5"/>
<reference evidence="1" key="1">
    <citation type="submission" date="2018-07" db="EMBL/GenBank/DDBJ databases">
        <authorList>
            <person name="Ashton P.M."/>
            <person name="Dallman T."/>
            <person name="Nair S."/>
            <person name="De Pinna E."/>
            <person name="Peters T."/>
            <person name="Grant K."/>
        </authorList>
    </citation>
    <scope>NUCLEOTIDE SEQUENCE</scope>
    <source>
        <strain evidence="1">136562</strain>
    </source>
</reference>